<evidence type="ECO:0000313" key="7">
    <source>
        <dbReference type="EMBL" id="RVX45775.1"/>
    </source>
</evidence>
<dbReference type="Gene3D" id="1.10.443.10">
    <property type="entry name" value="Intergrase catalytic core"/>
    <property type="match status" value="1"/>
</dbReference>
<organism evidence="7 8">
    <name type="scientific">Nonomuraea polychroma</name>
    <dbReference type="NCBI Taxonomy" id="46176"/>
    <lineage>
        <taxon>Bacteria</taxon>
        <taxon>Bacillati</taxon>
        <taxon>Actinomycetota</taxon>
        <taxon>Actinomycetes</taxon>
        <taxon>Streptosporangiales</taxon>
        <taxon>Streptosporangiaceae</taxon>
        <taxon>Nonomuraea</taxon>
    </lineage>
</organism>
<dbReference type="PANTHER" id="PTHR30349:SF81">
    <property type="entry name" value="TYROSINE RECOMBINASE XERC"/>
    <property type="match status" value="1"/>
</dbReference>
<evidence type="ECO:0000256" key="3">
    <source>
        <dbReference type="PROSITE-ProRule" id="PRU01248"/>
    </source>
</evidence>
<comment type="caution">
    <text evidence="7">The sequence shown here is derived from an EMBL/GenBank/DDBJ whole genome shotgun (WGS) entry which is preliminary data.</text>
</comment>
<dbReference type="GO" id="GO:0006310">
    <property type="term" value="P:DNA recombination"/>
    <property type="evidence" value="ECO:0007669"/>
    <property type="project" value="UniProtKB-KW"/>
</dbReference>
<protein>
    <submittedName>
        <fullName evidence="7">Integrase/recombinase XerC</fullName>
    </submittedName>
</protein>
<feature type="domain" description="Core-binding (CB)" evidence="6">
    <location>
        <begin position="33"/>
        <end position="126"/>
    </location>
</feature>
<dbReference type="InterPro" id="IPR002104">
    <property type="entry name" value="Integrase_catalytic"/>
</dbReference>
<dbReference type="PROSITE" id="PS51900">
    <property type="entry name" value="CB"/>
    <property type="match status" value="1"/>
</dbReference>
<dbReference type="SUPFAM" id="SSF47823">
    <property type="entry name" value="lambda integrase-like, N-terminal domain"/>
    <property type="match status" value="1"/>
</dbReference>
<evidence type="ECO:0000313" key="8">
    <source>
        <dbReference type="Proteomes" id="UP000284824"/>
    </source>
</evidence>
<dbReference type="GO" id="GO:0015074">
    <property type="term" value="P:DNA integration"/>
    <property type="evidence" value="ECO:0007669"/>
    <property type="project" value="InterPro"/>
</dbReference>
<evidence type="ECO:0000259" key="5">
    <source>
        <dbReference type="PROSITE" id="PS51898"/>
    </source>
</evidence>
<keyword evidence="8" id="KW-1185">Reference proteome</keyword>
<feature type="domain" description="Tyr recombinase" evidence="5">
    <location>
        <begin position="141"/>
        <end position="330"/>
    </location>
</feature>
<dbReference type="EMBL" id="SAUN01000001">
    <property type="protein sequence ID" value="RVX45775.1"/>
    <property type="molecule type" value="Genomic_DNA"/>
</dbReference>
<dbReference type="AlphaFoldDB" id="A0A438MJZ2"/>
<dbReference type="PROSITE" id="PS51898">
    <property type="entry name" value="TYR_RECOMBINASE"/>
    <property type="match status" value="1"/>
</dbReference>
<evidence type="ECO:0000256" key="1">
    <source>
        <dbReference type="ARBA" id="ARBA00023125"/>
    </source>
</evidence>
<dbReference type="GO" id="GO:0003677">
    <property type="term" value="F:DNA binding"/>
    <property type="evidence" value="ECO:0007669"/>
    <property type="project" value="UniProtKB-UniRule"/>
</dbReference>
<dbReference type="Pfam" id="PF00589">
    <property type="entry name" value="Phage_integrase"/>
    <property type="match status" value="1"/>
</dbReference>
<sequence length="336" mass="36460">MGVTTGNRPAEIAEPVGSASGNTRRPRALPLSAPHAAVLAGYTAALAHAPLADSTKTKYASRLRGYLAWLADQADAGALDGDPLTDPIAATGAVRDFRRHLKNGRRAPNTIDTYLSAIDDFYARRGLGKPQARRERDTRRTAPRALDARRTRRYIRHVQLTAPPRDKAIALLPYYAGLRISEVVGLDLADVRLSARKGELRIRGKGRDGGKIRLLPVHPDLRQALTDWLQARADWKGAGTHAALFLNHRGGRLSDRAARDIITGLGDAVGLGDDPTEPFSPHVLRHTFATQLIRDGKDPILVAELLGHGSLDTTRRYALPTEADKAAALDALITDH</sequence>
<dbReference type="Proteomes" id="UP000284824">
    <property type="component" value="Unassembled WGS sequence"/>
</dbReference>
<accession>A0A438MJZ2</accession>
<dbReference type="InterPro" id="IPR013762">
    <property type="entry name" value="Integrase-like_cat_sf"/>
</dbReference>
<evidence type="ECO:0000259" key="6">
    <source>
        <dbReference type="PROSITE" id="PS51900"/>
    </source>
</evidence>
<dbReference type="SUPFAM" id="SSF56349">
    <property type="entry name" value="DNA breaking-rejoining enzymes"/>
    <property type="match status" value="1"/>
</dbReference>
<evidence type="ECO:0000256" key="2">
    <source>
        <dbReference type="ARBA" id="ARBA00023172"/>
    </source>
</evidence>
<evidence type="ECO:0000256" key="4">
    <source>
        <dbReference type="SAM" id="MobiDB-lite"/>
    </source>
</evidence>
<dbReference type="InterPro" id="IPR044068">
    <property type="entry name" value="CB"/>
</dbReference>
<reference evidence="7 8" key="1">
    <citation type="submission" date="2019-01" db="EMBL/GenBank/DDBJ databases">
        <title>Sequencing the genomes of 1000 actinobacteria strains.</title>
        <authorList>
            <person name="Klenk H.-P."/>
        </authorList>
    </citation>
    <scope>NUCLEOTIDE SEQUENCE [LARGE SCALE GENOMIC DNA]</scope>
    <source>
        <strain evidence="7 8">DSM 43925</strain>
    </source>
</reference>
<dbReference type="InterPro" id="IPR011010">
    <property type="entry name" value="DNA_brk_join_enz"/>
</dbReference>
<keyword evidence="1 3" id="KW-0238">DNA-binding</keyword>
<keyword evidence="2" id="KW-0233">DNA recombination</keyword>
<name>A0A438MJZ2_9ACTN</name>
<gene>
    <name evidence="7" type="ORF">EDD27_8592</name>
</gene>
<dbReference type="PANTHER" id="PTHR30349">
    <property type="entry name" value="PHAGE INTEGRASE-RELATED"/>
    <property type="match status" value="1"/>
</dbReference>
<dbReference type="InterPro" id="IPR050090">
    <property type="entry name" value="Tyrosine_recombinase_XerCD"/>
</dbReference>
<feature type="region of interest" description="Disordered" evidence="4">
    <location>
        <begin position="1"/>
        <end position="28"/>
    </location>
</feature>
<proteinExistence type="predicted"/>